<name>A0A672HFI2_SALFA</name>
<dbReference type="FunFam" id="3.30.160.60:FF:000557">
    <property type="entry name" value="zinc finger and SCAN domain-containing protein 29"/>
    <property type="match status" value="1"/>
</dbReference>
<dbReference type="Proteomes" id="UP000472267">
    <property type="component" value="Chromosome 18"/>
</dbReference>
<dbReference type="SUPFAM" id="SSF57667">
    <property type="entry name" value="beta-beta-alpha zinc fingers"/>
    <property type="match status" value="3"/>
</dbReference>
<evidence type="ECO:0000256" key="7">
    <source>
        <dbReference type="ARBA" id="ARBA00023125"/>
    </source>
</evidence>
<dbReference type="FunFam" id="3.30.160.60:FF:000736">
    <property type="entry name" value="Zinc finger protein 423"/>
    <property type="match status" value="1"/>
</dbReference>
<evidence type="ECO:0000256" key="3">
    <source>
        <dbReference type="ARBA" id="ARBA00022737"/>
    </source>
</evidence>
<comment type="subcellular location">
    <subcellularLocation>
        <location evidence="1">Nucleus</location>
    </subcellularLocation>
</comment>
<evidence type="ECO:0000256" key="10">
    <source>
        <dbReference type="PROSITE-ProRule" id="PRU00042"/>
    </source>
</evidence>
<evidence type="ECO:0000313" key="12">
    <source>
        <dbReference type="Ensembl" id="ENSSFAP00005027953.1"/>
    </source>
</evidence>
<feature type="domain" description="C2H2-type" evidence="11">
    <location>
        <begin position="243"/>
        <end position="270"/>
    </location>
</feature>
<keyword evidence="8" id="KW-0804">Transcription</keyword>
<dbReference type="GO" id="GO:0005654">
    <property type="term" value="C:nucleoplasm"/>
    <property type="evidence" value="ECO:0007669"/>
    <property type="project" value="TreeGrafter"/>
</dbReference>
<feature type="domain" description="C2H2-type" evidence="11">
    <location>
        <begin position="131"/>
        <end position="158"/>
    </location>
</feature>
<keyword evidence="6" id="KW-0805">Transcription regulation</keyword>
<reference evidence="12" key="2">
    <citation type="submission" date="2025-08" db="UniProtKB">
        <authorList>
            <consortium name="Ensembl"/>
        </authorList>
    </citation>
    <scope>IDENTIFICATION</scope>
</reference>
<dbReference type="PANTHER" id="PTHR24399">
    <property type="entry name" value="ZINC FINGER AND BTB DOMAIN-CONTAINING"/>
    <property type="match status" value="1"/>
</dbReference>
<keyword evidence="7" id="KW-0238">DNA-binding</keyword>
<reference evidence="12" key="3">
    <citation type="submission" date="2025-09" db="UniProtKB">
        <authorList>
            <consortium name="Ensembl"/>
        </authorList>
    </citation>
    <scope>IDENTIFICATION</scope>
</reference>
<keyword evidence="2" id="KW-0479">Metal-binding</keyword>
<evidence type="ECO:0000256" key="2">
    <source>
        <dbReference type="ARBA" id="ARBA00022723"/>
    </source>
</evidence>
<dbReference type="PANTHER" id="PTHR24399:SF70">
    <property type="entry name" value="C2H2-TYPE DOMAIN-CONTAINING PROTEIN"/>
    <property type="match status" value="1"/>
</dbReference>
<dbReference type="AlphaFoldDB" id="A0A672HFI2"/>
<dbReference type="FunFam" id="3.30.160.60:FF:000710">
    <property type="entry name" value="Zinc finger protein 768"/>
    <property type="match status" value="1"/>
</dbReference>
<protein>
    <recommendedName>
        <fullName evidence="11">C2H2-type domain-containing protein</fullName>
    </recommendedName>
</protein>
<keyword evidence="3" id="KW-0677">Repeat</keyword>
<dbReference type="GO" id="GO:0008270">
    <property type="term" value="F:zinc ion binding"/>
    <property type="evidence" value="ECO:0007669"/>
    <property type="project" value="UniProtKB-KW"/>
</dbReference>
<dbReference type="InParanoid" id="A0A672HFI2"/>
<dbReference type="SMART" id="SM00355">
    <property type="entry name" value="ZnF_C2H2"/>
    <property type="match status" value="5"/>
</dbReference>
<dbReference type="Pfam" id="PF00096">
    <property type="entry name" value="zf-C2H2"/>
    <property type="match status" value="4"/>
</dbReference>
<dbReference type="Gene3D" id="3.30.160.60">
    <property type="entry name" value="Classic Zinc Finger"/>
    <property type="match status" value="5"/>
</dbReference>
<keyword evidence="13" id="KW-1185">Reference proteome</keyword>
<keyword evidence="5" id="KW-0862">Zinc</keyword>
<dbReference type="GO" id="GO:0000978">
    <property type="term" value="F:RNA polymerase II cis-regulatory region sequence-specific DNA binding"/>
    <property type="evidence" value="ECO:0007669"/>
    <property type="project" value="TreeGrafter"/>
</dbReference>
<keyword evidence="4 10" id="KW-0863">Zinc-finger</keyword>
<keyword evidence="9" id="KW-0539">Nucleus</keyword>
<feature type="domain" description="C2H2-type" evidence="11">
    <location>
        <begin position="159"/>
        <end position="186"/>
    </location>
</feature>
<feature type="domain" description="C2H2-type" evidence="11">
    <location>
        <begin position="215"/>
        <end position="242"/>
    </location>
</feature>
<evidence type="ECO:0000256" key="4">
    <source>
        <dbReference type="ARBA" id="ARBA00022771"/>
    </source>
</evidence>
<dbReference type="PROSITE" id="PS50157">
    <property type="entry name" value="ZINC_FINGER_C2H2_2"/>
    <property type="match status" value="5"/>
</dbReference>
<dbReference type="InterPro" id="IPR036236">
    <property type="entry name" value="Znf_C2H2_sf"/>
</dbReference>
<evidence type="ECO:0000256" key="8">
    <source>
        <dbReference type="ARBA" id="ARBA00023163"/>
    </source>
</evidence>
<reference evidence="12" key="1">
    <citation type="submission" date="2019-06" db="EMBL/GenBank/DDBJ databases">
        <authorList>
            <consortium name="Wellcome Sanger Institute Data Sharing"/>
        </authorList>
    </citation>
    <scope>NUCLEOTIDE SEQUENCE [LARGE SCALE GENOMIC DNA]</scope>
</reference>
<evidence type="ECO:0000256" key="9">
    <source>
        <dbReference type="ARBA" id="ARBA00023242"/>
    </source>
</evidence>
<sequence length="410" mass="46920">MIGTGHGSKIFGIKENNELGISQEAQQLPLQFESVEEQSYLSEPEEVPDSDQFLFHDSEVHDVKKHNNSESTTNIKLKKISIFHRERVENFPVSEKQAECEKLLCEETSAETVRKKRKECQNLKIVTDKKELCEIFGDSYKRKSDLLVHMRSHSGEKPYSCETCRKCFRYQSCLSMHMKTHTGEKPHSCGTCGNCFSRRSNLLRHMRTHTGEKPYCCETCGKCFRRLSYLLPHMRIHSGEKPYSCETCGKCFRYQSCLSMHMKTHTGKPVSLQMLLCLCSFTACIWSHFTKKHLKISGSTLGMLLFFSVARVVTMDAFGTRRKLILRHGLKLILQSIMSRSGAPQVYHSHQMGMHCRVQGGIGDWHLVVCTVMNPSSSVQSFACWLLYAEKRDSLSDHLSLKSQVHQTEG</sequence>
<dbReference type="FunFam" id="3.30.160.60:FF:001155">
    <property type="entry name" value="Zinc finger 30C"/>
    <property type="match status" value="1"/>
</dbReference>
<evidence type="ECO:0000256" key="1">
    <source>
        <dbReference type="ARBA" id="ARBA00004123"/>
    </source>
</evidence>
<accession>A0A672HFI2</accession>
<evidence type="ECO:0000256" key="5">
    <source>
        <dbReference type="ARBA" id="ARBA00022833"/>
    </source>
</evidence>
<feature type="domain" description="C2H2-type" evidence="11">
    <location>
        <begin position="187"/>
        <end position="214"/>
    </location>
</feature>
<dbReference type="Ensembl" id="ENSSFAT00005029013.1">
    <property type="protein sequence ID" value="ENSSFAP00005027953.1"/>
    <property type="gene ID" value="ENSSFAG00005014285.1"/>
</dbReference>
<dbReference type="InterPro" id="IPR013087">
    <property type="entry name" value="Znf_C2H2_type"/>
</dbReference>
<dbReference type="GO" id="GO:0001227">
    <property type="term" value="F:DNA-binding transcription repressor activity, RNA polymerase II-specific"/>
    <property type="evidence" value="ECO:0007669"/>
    <property type="project" value="TreeGrafter"/>
</dbReference>
<proteinExistence type="predicted"/>
<evidence type="ECO:0000259" key="11">
    <source>
        <dbReference type="PROSITE" id="PS50157"/>
    </source>
</evidence>
<organism evidence="12 13">
    <name type="scientific">Salarias fasciatus</name>
    <name type="common">Jewelled blenny</name>
    <name type="synonym">Blennius fasciatus</name>
    <dbReference type="NCBI Taxonomy" id="181472"/>
    <lineage>
        <taxon>Eukaryota</taxon>
        <taxon>Metazoa</taxon>
        <taxon>Chordata</taxon>
        <taxon>Craniata</taxon>
        <taxon>Vertebrata</taxon>
        <taxon>Euteleostomi</taxon>
        <taxon>Actinopterygii</taxon>
        <taxon>Neopterygii</taxon>
        <taxon>Teleostei</taxon>
        <taxon>Neoteleostei</taxon>
        <taxon>Acanthomorphata</taxon>
        <taxon>Ovalentaria</taxon>
        <taxon>Blenniimorphae</taxon>
        <taxon>Blenniiformes</taxon>
        <taxon>Blennioidei</taxon>
        <taxon>Blenniidae</taxon>
        <taxon>Salariinae</taxon>
        <taxon>Salarias</taxon>
    </lineage>
</organism>
<evidence type="ECO:0000256" key="6">
    <source>
        <dbReference type="ARBA" id="ARBA00023015"/>
    </source>
</evidence>
<evidence type="ECO:0000313" key="13">
    <source>
        <dbReference type="Proteomes" id="UP000472267"/>
    </source>
</evidence>
<dbReference type="PROSITE" id="PS00028">
    <property type="entry name" value="ZINC_FINGER_C2H2_1"/>
    <property type="match status" value="4"/>
</dbReference>